<proteinExistence type="predicted"/>
<dbReference type="InterPro" id="IPR035418">
    <property type="entry name" value="AraC-bd_2"/>
</dbReference>
<evidence type="ECO:0000256" key="3">
    <source>
        <dbReference type="ARBA" id="ARBA00023163"/>
    </source>
</evidence>
<gene>
    <name evidence="5" type="ORF">QFZ22_000889</name>
</gene>
<dbReference type="PANTHER" id="PTHR46796">
    <property type="entry name" value="HTH-TYPE TRANSCRIPTIONAL ACTIVATOR RHAS-RELATED"/>
    <property type="match status" value="1"/>
</dbReference>
<dbReference type="EMBL" id="JAUSZV010000005">
    <property type="protein sequence ID" value="MDQ0904904.1"/>
    <property type="molecule type" value="Genomic_DNA"/>
</dbReference>
<dbReference type="GO" id="GO:0003700">
    <property type="term" value="F:DNA-binding transcription factor activity"/>
    <property type="evidence" value="ECO:0007669"/>
    <property type="project" value="InterPro"/>
</dbReference>
<dbReference type="Pfam" id="PF12833">
    <property type="entry name" value="HTH_18"/>
    <property type="match status" value="1"/>
</dbReference>
<dbReference type="InterPro" id="IPR020449">
    <property type="entry name" value="Tscrpt_reg_AraC-type_HTH"/>
</dbReference>
<evidence type="ECO:0000256" key="1">
    <source>
        <dbReference type="ARBA" id="ARBA00023015"/>
    </source>
</evidence>
<name>A0AAW8F511_9ACTN</name>
<evidence type="ECO:0000256" key="2">
    <source>
        <dbReference type="ARBA" id="ARBA00023125"/>
    </source>
</evidence>
<protein>
    <submittedName>
        <fullName evidence="5">AraC-like DNA-binding protein</fullName>
    </submittedName>
</protein>
<dbReference type="InterPro" id="IPR050204">
    <property type="entry name" value="AraC_XylS_family_regulators"/>
</dbReference>
<dbReference type="Pfam" id="PF14525">
    <property type="entry name" value="AraC_binding_2"/>
    <property type="match status" value="1"/>
</dbReference>
<dbReference type="AlphaFoldDB" id="A0AAW8F511"/>
<dbReference type="SUPFAM" id="SSF46689">
    <property type="entry name" value="Homeodomain-like"/>
    <property type="match status" value="1"/>
</dbReference>
<keyword evidence="2 5" id="KW-0238">DNA-binding</keyword>
<feature type="domain" description="HTH araC/xylS-type" evidence="4">
    <location>
        <begin position="212"/>
        <end position="313"/>
    </location>
</feature>
<accession>A0AAW8F511</accession>
<dbReference type="SMART" id="SM00342">
    <property type="entry name" value="HTH_ARAC"/>
    <property type="match status" value="1"/>
</dbReference>
<sequence length="355" mass="38549">MGAFRTTEGVPDHKKPFYWHEAVEGAFPTAEVSFPEGDCRDTLRTSRLGPARAVTLQGARMRVRWPASSVTSGGEQSLVLVTPVEGTVVVDQGDGAARTDPGGIALCDLARPTSIDFPAGHQVRCLIVPRWLLGLTEADLLRLTAAPIQPDTPPGLLLSPMLAQLVATAPTLSPGTGEALVRHVVDLISVLALERLQGEADDVPDTVRYLLPRILEHIDRRLDDPDLSLESIARAHAISVRYLHRIFECADTTVSRWVQRRRLQECRRDLARRQTAGLTISAVAHRWGFASAAHFSRTFRAMYGMSPAEWRRFALDGVRETVPDRPAEAREAVVGLLSRATGPCPSRGGAGAAAA</sequence>
<dbReference type="InterPro" id="IPR018060">
    <property type="entry name" value="HTH_AraC"/>
</dbReference>
<organism evidence="5 6">
    <name type="scientific">Streptomyces canus</name>
    <dbReference type="NCBI Taxonomy" id="58343"/>
    <lineage>
        <taxon>Bacteria</taxon>
        <taxon>Bacillati</taxon>
        <taxon>Actinomycetota</taxon>
        <taxon>Actinomycetes</taxon>
        <taxon>Kitasatosporales</taxon>
        <taxon>Streptomycetaceae</taxon>
        <taxon>Streptomyces</taxon>
        <taxon>Streptomyces aurantiacus group</taxon>
    </lineage>
</organism>
<dbReference type="Proteomes" id="UP001234216">
    <property type="component" value="Unassembled WGS sequence"/>
</dbReference>
<dbReference type="PROSITE" id="PS01124">
    <property type="entry name" value="HTH_ARAC_FAMILY_2"/>
    <property type="match status" value="1"/>
</dbReference>
<keyword evidence="3" id="KW-0804">Transcription</keyword>
<reference evidence="5" key="1">
    <citation type="submission" date="2023-07" db="EMBL/GenBank/DDBJ databases">
        <title>Comparative genomics of wheat-associated soil bacteria to identify genetic determinants of phenazine resistance.</title>
        <authorList>
            <person name="Mouncey N."/>
        </authorList>
    </citation>
    <scope>NUCLEOTIDE SEQUENCE</scope>
    <source>
        <strain evidence="5">V4I22</strain>
    </source>
</reference>
<evidence type="ECO:0000259" key="4">
    <source>
        <dbReference type="PROSITE" id="PS01124"/>
    </source>
</evidence>
<dbReference type="Gene3D" id="1.10.10.60">
    <property type="entry name" value="Homeodomain-like"/>
    <property type="match status" value="1"/>
</dbReference>
<dbReference type="InterPro" id="IPR009057">
    <property type="entry name" value="Homeodomain-like_sf"/>
</dbReference>
<evidence type="ECO:0000313" key="6">
    <source>
        <dbReference type="Proteomes" id="UP001234216"/>
    </source>
</evidence>
<keyword evidence="1" id="KW-0805">Transcription regulation</keyword>
<comment type="caution">
    <text evidence="5">The sequence shown here is derived from an EMBL/GenBank/DDBJ whole genome shotgun (WGS) entry which is preliminary data.</text>
</comment>
<dbReference type="RefSeq" id="WP_306972412.1">
    <property type="nucleotide sequence ID" value="NZ_JAUSYQ010000002.1"/>
</dbReference>
<dbReference type="GO" id="GO:0043565">
    <property type="term" value="F:sequence-specific DNA binding"/>
    <property type="evidence" value="ECO:0007669"/>
    <property type="project" value="InterPro"/>
</dbReference>
<dbReference type="PANTHER" id="PTHR46796:SF6">
    <property type="entry name" value="ARAC SUBFAMILY"/>
    <property type="match status" value="1"/>
</dbReference>
<evidence type="ECO:0000313" key="5">
    <source>
        <dbReference type="EMBL" id="MDQ0904904.1"/>
    </source>
</evidence>
<dbReference type="PRINTS" id="PR00032">
    <property type="entry name" value="HTHARAC"/>
</dbReference>